<reference evidence="4" key="2">
    <citation type="submission" date="2011-03" db="EMBL/GenBank/DDBJ databases">
        <title>Comparative genomics and transcriptomics of Neospora caninum and Toxoplasma gondii.</title>
        <authorList>
            <person name="Reid A.J."/>
            <person name="Sohal A."/>
            <person name="Harris D."/>
            <person name="Quail M."/>
            <person name="Sanders M."/>
            <person name="Berriman M."/>
            <person name="Wastling J.M."/>
            <person name="Pain A."/>
        </authorList>
    </citation>
    <scope>NUCLEOTIDE SEQUENCE</scope>
    <source>
        <strain evidence="4">Liverpool</strain>
    </source>
</reference>
<evidence type="ECO:0000313" key="4">
    <source>
        <dbReference type="EMBL" id="CBZ54581.1"/>
    </source>
</evidence>
<gene>
    <name evidence="5" type="ORF">BN1204_050090</name>
    <name evidence="4" type="ORF">NCLIV_050090</name>
</gene>
<dbReference type="InterPro" id="IPR002759">
    <property type="entry name" value="Pop5/Rpp14/Rnp2-like"/>
</dbReference>
<evidence type="ECO:0000256" key="3">
    <source>
        <dbReference type="SAM" id="MobiDB-lite"/>
    </source>
</evidence>
<organism evidence="4 6">
    <name type="scientific">Neospora caninum (strain Liverpool)</name>
    <dbReference type="NCBI Taxonomy" id="572307"/>
    <lineage>
        <taxon>Eukaryota</taxon>
        <taxon>Sar</taxon>
        <taxon>Alveolata</taxon>
        <taxon>Apicomplexa</taxon>
        <taxon>Conoidasida</taxon>
        <taxon>Coccidia</taxon>
        <taxon>Eucoccidiorida</taxon>
        <taxon>Eimeriorina</taxon>
        <taxon>Sarcocystidae</taxon>
        <taxon>Neospora</taxon>
    </lineage>
</organism>
<dbReference type="eggNOG" id="ENOG502R0G8">
    <property type="taxonomic scope" value="Eukaryota"/>
</dbReference>
<dbReference type="AlphaFoldDB" id="F0VKI0"/>
<evidence type="ECO:0000313" key="6">
    <source>
        <dbReference type="Proteomes" id="UP000007494"/>
    </source>
</evidence>
<dbReference type="EMBL" id="LN714485">
    <property type="protein sequence ID" value="CEL69294.1"/>
    <property type="molecule type" value="Genomic_DNA"/>
</dbReference>
<dbReference type="GO" id="GO:0030677">
    <property type="term" value="C:ribonuclease P complex"/>
    <property type="evidence" value="ECO:0007669"/>
    <property type="project" value="InterPro"/>
</dbReference>
<keyword evidence="2" id="KW-0819">tRNA processing</keyword>
<evidence type="ECO:0000313" key="5">
    <source>
        <dbReference type="EMBL" id="CEL69294.1"/>
    </source>
</evidence>
<dbReference type="EMBL" id="FR823391">
    <property type="protein sequence ID" value="CBZ54581.1"/>
    <property type="molecule type" value="Genomic_DNA"/>
</dbReference>
<dbReference type="Gene3D" id="3.30.70.3250">
    <property type="entry name" value="Ribonuclease P, Pop5 subunit"/>
    <property type="match status" value="1"/>
</dbReference>
<comment type="similarity">
    <text evidence="1">Belongs to the eukaryotic/archaeal RNase P protein component 2 family.</text>
</comment>
<protein>
    <submittedName>
        <fullName evidence="4">Uncharacterized protein</fullName>
    </submittedName>
</protein>
<feature type="region of interest" description="Disordered" evidence="3">
    <location>
        <begin position="1"/>
        <end position="59"/>
    </location>
</feature>
<dbReference type="InterPro" id="IPR038085">
    <property type="entry name" value="Rnp2-like_sf"/>
</dbReference>
<dbReference type="GO" id="GO:0001682">
    <property type="term" value="P:tRNA 5'-leader removal"/>
    <property type="evidence" value="ECO:0007669"/>
    <property type="project" value="InterPro"/>
</dbReference>
<feature type="compositionally biased region" description="Basic and acidic residues" evidence="3">
    <location>
        <begin position="77"/>
        <end position="93"/>
    </location>
</feature>
<reference evidence="5" key="4">
    <citation type="journal article" date="2015" name="PLoS ONE">
        <title>Comprehensive Evaluation of Toxoplasma gondii VEG and Neospora caninum LIV Genomes with Tachyzoite Stage Transcriptome and Proteome Defines Novel Transcript Features.</title>
        <authorList>
            <person name="Ramaprasad A."/>
            <person name="Mourier T."/>
            <person name="Naeem R."/>
            <person name="Malas T.B."/>
            <person name="Moussa E."/>
            <person name="Panigrahi A."/>
            <person name="Vermont S.J."/>
            <person name="Otto T.D."/>
            <person name="Wastling J."/>
            <person name="Pain A."/>
        </authorList>
    </citation>
    <scope>NUCLEOTIDE SEQUENCE</scope>
    <source>
        <strain evidence="5">Liverpool</strain>
    </source>
</reference>
<dbReference type="OrthoDB" id="10532979at2759"/>
<feature type="region of interest" description="Disordered" evidence="3">
    <location>
        <begin position="73"/>
        <end position="93"/>
    </location>
</feature>
<dbReference type="Pfam" id="PF01900">
    <property type="entry name" value="RNase_P_Rpp14"/>
    <property type="match status" value="1"/>
</dbReference>
<sequence>MSFPADIAPSKAAEGRAEEFGERTSREGNDAPPLGAGAVEASVSLTQDAAPRDAKMEEPGTLSARVNQITIQATVEAGKRERNRTEKDKKDGGLETWHSTSRFLYVLFVVQPLSASSSPSPSSSFPPRALSRRAVSERLQEALVSLVGRIGLQLILAELRHFKDNLGIIRTDVEGAPSLLLALHQIDRINDQPCRCVLLRTSSVLGALAAPRRPAASLVLL</sequence>
<dbReference type="VEuPathDB" id="ToxoDB:NCLIV_050090"/>
<dbReference type="InParanoid" id="F0VKI0"/>
<reference evidence="6" key="3">
    <citation type="journal article" date="2012" name="PLoS Pathog.">
        <title>Comparative genomics of the apicomplexan parasites Toxoplasma gondii and Neospora caninum: Coccidia differing in host range and transmission strategy.</title>
        <authorList>
            <person name="Reid A.J."/>
            <person name="Vermont S.J."/>
            <person name="Cotton J.A."/>
            <person name="Harris D."/>
            <person name="Hill-Cawthorne G.A."/>
            <person name="Konen-Waisman S."/>
            <person name="Latham S.M."/>
            <person name="Mourier T."/>
            <person name="Norton R."/>
            <person name="Quail M.A."/>
            <person name="Sanders M."/>
            <person name="Shanmugam D."/>
            <person name="Sohal A."/>
            <person name="Wasmuth J.D."/>
            <person name="Brunk B."/>
            <person name="Grigg M.E."/>
            <person name="Howard J.C."/>
            <person name="Parkinson J."/>
            <person name="Roos D.S."/>
            <person name="Trees A.J."/>
            <person name="Berriman M."/>
            <person name="Pain A."/>
            <person name="Wastling J.M."/>
        </authorList>
    </citation>
    <scope>NUCLEOTIDE SEQUENCE [LARGE SCALE GENOMIC DNA]</scope>
    <source>
        <strain evidence="6">Liverpool</strain>
    </source>
</reference>
<dbReference type="Proteomes" id="UP000007494">
    <property type="component" value="Chromosome X"/>
</dbReference>
<evidence type="ECO:0000256" key="2">
    <source>
        <dbReference type="ARBA" id="ARBA00022694"/>
    </source>
</evidence>
<dbReference type="RefSeq" id="XP_003884611.1">
    <property type="nucleotide sequence ID" value="XM_003884562.1"/>
</dbReference>
<dbReference type="SUPFAM" id="SSF160350">
    <property type="entry name" value="Rnp2-like"/>
    <property type="match status" value="1"/>
</dbReference>
<accession>F0VKI0</accession>
<evidence type="ECO:0000256" key="1">
    <source>
        <dbReference type="ARBA" id="ARBA00010800"/>
    </source>
</evidence>
<feature type="compositionally biased region" description="Basic and acidic residues" evidence="3">
    <location>
        <begin position="13"/>
        <end position="29"/>
    </location>
</feature>
<name>F0VKI0_NEOCL</name>
<dbReference type="GeneID" id="13442512"/>
<proteinExistence type="inferred from homology"/>
<keyword evidence="6" id="KW-1185">Reference proteome</keyword>
<reference evidence="4" key="1">
    <citation type="submission" date="2011-02" db="EMBL/GenBank/DDBJ databases">
        <authorList>
            <person name="Aslett M."/>
        </authorList>
    </citation>
    <scope>NUCLEOTIDE SEQUENCE</scope>
    <source>
        <strain evidence="4">Liverpool</strain>
    </source>
</reference>